<evidence type="ECO:0000256" key="2">
    <source>
        <dbReference type="ARBA" id="ARBA00023043"/>
    </source>
</evidence>
<feature type="repeat" description="ANK" evidence="3">
    <location>
        <begin position="378"/>
        <end position="410"/>
    </location>
</feature>
<dbReference type="SMART" id="SM00248">
    <property type="entry name" value="ANK"/>
    <property type="match status" value="4"/>
</dbReference>
<evidence type="ECO:0000313" key="6">
    <source>
        <dbReference type="Proteomes" id="UP000183832"/>
    </source>
</evidence>
<dbReference type="PROSITE" id="PS50297">
    <property type="entry name" value="ANK_REP_REGION"/>
    <property type="match status" value="2"/>
</dbReference>
<dbReference type="SUPFAM" id="SSF48403">
    <property type="entry name" value="Ankyrin repeat"/>
    <property type="match status" value="1"/>
</dbReference>
<evidence type="ECO:0000256" key="1">
    <source>
        <dbReference type="ARBA" id="ARBA00022737"/>
    </source>
</evidence>
<reference evidence="5 6" key="1">
    <citation type="submission" date="2015-04" db="EMBL/GenBank/DDBJ databases">
        <authorList>
            <person name="Syromyatnikov M.Y."/>
            <person name="Popov V.N."/>
        </authorList>
    </citation>
    <scope>NUCLEOTIDE SEQUENCE [LARGE SCALE GENOMIC DNA]</scope>
</reference>
<dbReference type="Gene3D" id="1.25.40.20">
    <property type="entry name" value="Ankyrin repeat-containing domain"/>
    <property type="match status" value="1"/>
</dbReference>
<feature type="compositionally biased region" description="Polar residues" evidence="4">
    <location>
        <begin position="57"/>
        <end position="86"/>
    </location>
</feature>
<dbReference type="PANTHER" id="PTHR24173">
    <property type="entry name" value="ANKYRIN REPEAT CONTAINING"/>
    <property type="match status" value="1"/>
</dbReference>
<gene>
    <name evidence="5" type="ORF">CLUMA_CG015369</name>
</gene>
<dbReference type="Pfam" id="PF00023">
    <property type="entry name" value="Ank"/>
    <property type="match status" value="1"/>
</dbReference>
<evidence type="ECO:0000256" key="4">
    <source>
        <dbReference type="SAM" id="MobiDB-lite"/>
    </source>
</evidence>
<feature type="region of interest" description="Disordered" evidence="4">
    <location>
        <begin position="57"/>
        <end position="87"/>
    </location>
</feature>
<dbReference type="STRING" id="568069.A0A1J1IP17"/>
<dbReference type="Proteomes" id="UP000183832">
    <property type="component" value="Unassembled WGS sequence"/>
</dbReference>
<accession>A0A1J1IP17</accession>
<evidence type="ECO:0000313" key="5">
    <source>
        <dbReference type="EMBL" id="CRL01979.1"/>
    </source>
</evidence>
<dbReference type="OrthoDB" id="5406014at2759"/>
<dbReference type="PANTHER" id="PTHR24173:SF40">
    <property type="entry name" value="AGAP006757-PA"/>
    <property type="match status" value="1"/>
</dbReference>
<feature type="repeat" description="ANK" evidence="3">
    <location>
        <begin position="343"/>
        <end position="375"/>
    </location>
</feature>
<dbReference type="AlphaFoldDB" id="A0A1J1IP17"/>
<keyword evidence="1" id="KW-0677">Repeat</keyword>
<dbReference type="EMBL" id="CVRI01000057">
    <property type="protein sequence ID" value="CRL01979.1"/>
    <property type="molecule type" value="Genomic_DNA"/>
</dbReference>
<dbReference type="PRINTS" id="PR01415">
    <property type="entry name" value="ANKYRIN"/>
</dbReference>
<proteinExistence type="predicted"/>
<keyword evidence="6" id="KW-1185">Reference proteome</keyword>
<keyword evidence="2 3" id="KW-0040">ANK repeat</keyword>
<sequence length="564" mass="62851">MNTQISERNCDAKNTSRHQKQRLHYLIYAQDNIFKFKSVIPVSMTDIKDSVQNLTPVSTASSEVNSRQRQNKTLRSNYGRPSNTSPIIERKSSSLEEFDVECQESAHIENKGKPIRKFKQFKSSEDLRDPNSFKIKTTVLKHAESPNGKSSTKKKTTTSNSLKIPDYTATLAPSLESSEMNRKKLRNVADTCEDRLKTAPNNSGNLEEFLEFVNKWRASRIAGNRKIDEIFRNSSFPSRCSFKNSDSKSSSSLLSARLKAFKMSLDQVEVVSKLLRASRSCNELQLKDCFKDILENGITGKELNSTDKSGRTALSYICSTNLTNFLELFLHLPGVDVNKADNEGNTPLHFAAQAGQTEIVNMLLTKSKGINIDAKNNLGFTPLMKAALQGRTKSAKLLLFAGASATLTDPSRGFRADQWARYCGRHQTAEMIETSARSKLLEKTASNKWNHDSIPRSKTTSSVSQQNGNIINHQHQQQTSHSGGFRSKFRKVFPFGFSLKDKQKDAKPHNGFVNVADNKGDEKFNGDIVNYLTAAALCVGSGPAVNASSKQIIKSFCRPLEVPK</sequence>
<organism evidence="5 6">
    <name type="scientific">Clunio marinus</name>
    <dbReference type="NCBI Taxonomy" id="568069"/>
    <lineage>
        <taxon>Eukaryota</taxon>
        <taxon>Metazoa</taxon>
        <taxon>Ecdysozoa</taxon>
        <taxon>Arthropoda</taxon>
        <taxon>Hexapoda</taxon>
        <taxon>Insecta</taxon>
        <taxon>Pterygota</taxon>
        <taxon>Neoptera</taxon>
        <taxon>Endopterygota</taxon>
        <taxon>Diptera</taxon>
        <taxon>Nematocera</taxon>
        <taxon>Chironomoidea</taxon>
        <taxon>Chironomidae</taxon>
        <taxon>Clunio</taxon>
    </lineage>
</organism>
<dbReference type="PROSITE" id="PS50088">
    <property type="entry name" value="ANK_REPEAT"/>
    <property type="match status" value="2"/>
</dbReference>
<dbReference type="InterPro" id="IPR036770">
    <property type="entry name" value="Ankyrin_rpt-contain_sf"/>
</dbReference>
<protein>
    <submittedName>
        <fullName evidence="5">CLUMA_CG015369, isoform A</fullName>
    </submittedName>
</protein>
<evidence type="ECO:0000256" key="3">
    <source>
        <dbReference type="PROSITE-ProRule" id="PRU00023"/>
    </source>
</evidence>
<name>A0A1J1IP17_9DIPT</name>
<dbReference type="InterPro" id="IPR002110">
    <property type="entry name" value="Ankyrin_rpt"/>
</dbReference>
<dbReference type="Pfam" id="PF12796">
    <property type="entry name" value="Ank_2"/>
    <property type="match status" value="1"/>
</dbReference>